<dbReference type="InterPro" id="IPR036291">
    <property type="entry name" value="NAD(P)-bd_dom_sf"/>
</dbReference>
<comment type="caution">
    <text evidence="4">The sequence shown here is derived from an EMBL/GenBank/DDBJ whole genome shotgun (WGS) entry which is preliminary data.</text>
</comment>
<keyword evidence="2" id="KW-0663">Pyridoxal phosphate</keyword>
<dbReference type="Gene3D" id="3.40.50.720">
    <property type="entry name" value="NAD(P)-binding Rossmann-like Domain"/>
    <property type="match status" value="1"/>
</dbReference>
<dbReference type="AlphaFoldDB" id="A0A4R7SXT5"/>
<dbReference type="Gene3D" id="3.90.1150.10">
    <property type="entry name" value="Aspartate Aminotransferase, domain 1"/>
    <property type="match status" value="1"/>
</dbReference>
<gene>
    <name evidence="4" type="ORF">EV138_6651</name>
</gene>
<evidence type="ECO:0000313" key="4">
    <source>
        <dbReference type="EMBL" id="TDU84180.1"/>
    </source>
</evidence>
<dbReference type="GO" id="GO:0030170">
    <property type="term" value="F:pyridoxal phosphate binding"/>
    <property type="evidence" value="ECO:0007669"/>
    <property type="project" value="TreeGrafter"/>
</dbReference>
<evidence type="ECO:0000259" key="3">
    <source>
        <dbReference type="Pfam" id="PF01370"/>
    </source>
</evidence>
<evidence type="ECO:0000256" key="1">
    <source>
        <dbReference type="ARBA" id="ARBA00001933"/>
    </source>
</evidence>
<dbReference type="CDD" id="cd08946">
    <property type="entry name" value="SDR_e"/>
    <property type="match status" value="1"/>
</dbReference>
<protein>
    <submittedName>
        <fullName evidence="4">dTDP-4-amino-4,6-dideoxygalactose transaminase</fullName>
    </submittedName>
</protein>
<evidence type="ECO:0000256" key="2">
    <source>
        <dbReference type="RuleBase" id="RU004508"/>
    </source>
</evidence>
<evidence type="ECO:0000313" key="5">
    <source>
        <dbReference type="Proteomes" id="UP000295151"/>
    </source>
</evidence>
<dbReference type="OrthoDB" id="9804264at2"/>
<reference evidence="4 5" key="1">
    <citation type="submission" date="2019-03" db="EMBL/GenBank/DDBJ databases">
        <title>Genomic Encyclopedia of Type Strains, Phase III (KMG-III): the genomes of soil and plant-associated and newly described type strains.</title>
        <authorList>
            <person name="Whitman W."/>
        </authorList>
    </citation>
    <scope>NUCLEOTIDE SEQUENCE [LARGE SCALE GENOMIC DNA]</scope>
    <source>
        <strain evidence="4 5">VKM Ac-2575</strain>
    </source>
</reference>
<keyword evidence="5" id="KW-1185">Reference proteome</keyword>
<dbReference type="GO" id="GO:0000271">
    <property type="term" value="P:polysaccharide biosynthetic process"/>
    <property type="evidence" value="ECO:0007669"/>
    <property type="project" value="TreeGrafter"/>
</dbReference>
<dbReference type="Pfam" id="PF01041">
    <property type="entry name" value="DegT_DnrJ_EryC1"/>
    <property type="match status" value="1"/>
</dbReference>
<dbReference type="InterPro" id="IPR001509">
    <property type="entry name" value="Epimerase_deHydtase"/>
</dbReference>
<sequence>MARSHPVVLVGGSGFVGSAVRDRARTSGRQVIVVDRRPPSDGTEFHQLELLTDPPELPDGRVVLLAGNSDPRSAHPWRLVLDNALTTARLLPALAGKDVTLVSSAEVYGTASPPLAEHTAGELPLDDAALADWCEKAIQLARNPCPPWIAAALCRELAEADPSGRWVYGLAKRAQELLVASVVPANRLTIFRAANLFGRGQDRVVARVTRRALVGLPIRVTDSVRTFVAASDLADAVLRDDVAGLVNAGTGKLRLIDLAKLVLDELDLDVPVQVVPSPADDSSGELDVKPFLRMLDVVEDEHLHSTLRTFVRYLANEAEPHLQPLPVVIPPLPFAPDVVAARSAAALQTGVLKSGGPLTTRLTELLAARLELTDEQTLLATASGTAALRLAVLAVAGSASPGQVAVLPSFTFVATAEAIAQLGYRLRFCDVDPKTWTLDPDCLETALSQGDVSLVVAVDTLGAPADYPAVRTICNRYGVRLVADSAAALGSMSNGLPVGTQADAHSFSMSFAKVVSAAGAGGFVVIPTDRLHKLVRPIDWTRSSLLGEVHAAAAVDLVEHLDVLVERRQRVAEAYAELAPLAVPQEVRAGDQHAWVHWVARFPDRDRLAAELGRRGIGTKPYYAPVLHREDWHGLAEPSVELPVTEALADEVLALPMSSELNPADAERVVCAVLRIMQSGDR</sequence>
<dbReference type="InterPro" id="IPR015421">
    <property type="entry name" value="PyrdxlP-dep_Trfase_major"/>
</dbReference>
<proteinExistence type="inferred from homology"/>
<dbReference type="SUPFAM" id="SSF51735">
    <property type="entry name" value="NAD(P)-binding Rossmann-fold domains"/>
    <property type="match status" value="1"/>
</dbReference>
<dbReference type="PANTHER" id="PTHR30244">
    <property type="entry name" value="TRANSAMINASE"/>
    <property type="match status" value="1"/>
</dbReference>
<dbReference type="InterPro" id="IPR015422">
    <property type="entry name" value="PyrdxlP-dep_Trfase_small"/>
</dbReference>
<dbReference type="PANTHER" id="PTHR30244:SF34">
    <property type="entry name" value="DTDP-4-AMINO-4,6-DIDEOXYGALACTOSE TRANSAMINASE"/>
    <property type="match status" value="1"/>
</dbReference>
<comment type="cofactor">
    <cofactor evidence="1">
        <name>pyridoxal 5'-phosphate</name>
        <dbReference type="ChEBI" id="CHEBI:597326"/>
    </cofactor>
</comment>
<name>A0A4R7SXT5_9ACTN</name>
<dbReference type="GO" id="GO:0008483">
    <property type="term" value="F:transaminase activity"/>
    <property type="evidence" value="ECO:0007669"/>
    <property type="project" value="TreeGrafter"/>
</dbReference>
<accession>A0A4R7SXT5</accession>
<dbReference type="Pfam" id="PF01370">
    <property type="entry name" value="Epimerase"/>
    <property type="match status" value="2"/>
</dbReference>
<dbReference type="SUPFAM" id="SSF53383">
    <property type="entry name" value="PLP-dependent transferases"/>
    <property type="match status" value="1"/>
</dbReference>
<dbReference type="InterPro" id="IPR015424">
    <property type="entry name" value="PyrdxlP-dep_Trfase"/>
</dbReference>
<dbReference type="Proteomes" id="UP000295151">
    <property type="component" value="Unassembled WGS sequence"/>
</dbReference>
<dbReference type="EMBL" id="SOCE01000002">
    <property type="protein sequence ID" value="TDU84180.1"/>
    <property type="molecule type" value="Genomic_DNA"/>
</dbReference>
<dbReference type="Gene3D" id="3.40.640.10">
    <property type="entry name" value="Type I PLP-dependent aspartate aminotransferase-like (Major domain)"/>
    <property type="match status" value="1"/>
</dbReference>
<comment type="similarity">
    <text evidence="2">Belongs to the DegT/DnrJ/EryC1 family.</text>
</comment>
<feature type="domain" description="NAD-dependent epimerase/dehydratase" evidence="3">
    <location>
        <begin position="7"/>
        <end position="119"/>
    </location>
</feature>
<dbReference type="RefSeq" id="WP_133983771.1">
    <property type="nucleotide sequence ID" value="NZ_SOCE01000002.1"/>
</dbReference>
<organism evidence="4 5">
    <name type="scientific">Kribbella voronezhensis</name>
    <dbReference type="NCBI Taxonomy" id="2512212"/>
    <lineage>
        <taxon>Bacteria</taxon>
        <taxon>Bacillati</taxon>
        <taxon>Actinomycetota</taxon>
        <taxon>Actinomycetes</taxon>
        <taxon>Propionibacteriales</taxon>
        <taxon>Kribbellaceae</taxon>
        <taxon>Kribbella</taxon>
    </lineage>
</organism>
<feature type="domain" description="NAD-dependent epimerase/dehydratase" evidence="3">
    <location>
        <begin position="164"/>
        <end position="238"/>
    </location>
</feature>
<dbReference type="InterPro" id="IPR000653">
    <property type="entry name" value="DegT/StrS_aminotransferase"/>
</dbReference>